<evidence type="ECO:0000313" key="2">
    <source>
        <dbReference type="Proteomes" id="UP001062846"/>
    </source>
</evidence>
<dbReference type="Proteomes" id="UP001062846">
    <property type="component" value="Chromosome 13"/>
</dbReference>
<gene>
    <name evidence="1" type="ORF">RHMOL_Rhmol13G0187600</name>
</gene>
<protein>
    <submittedName>
        <fullName evidence="1">Uncharacterized protein</fullName>
    </submittedName>
</protein>
<organism evidence="1 2">
    <name type="scientific">Rhododendron molle</name>
    <name type="common">Chinese azalea</name>
    <name type="synonym">Azalea mollis</name>
    <dbReference type="NCBI Taxonomy" id="49168"/>
    <lineage>
        <taxon>Eukaryota</taxon>
        <taxon>Viridiplantae</taxon>
        <taxon>Streptophyta</taxon>
        <taxon>Embryophyta</taxon>
        <taxon>Tracheophyta</taxon>
        <taxon>Spermatophyta</taxon>
        <taxon>Magnoliopsida</taxon>
        <taxon>eudicotyledons</taxon>
        <taxon>Gunneridae</taxon>
        <taxon>Pentapetalae</taxon>
        <taxon>asterids</taxon>
        <taxon>Ericales</taxon>
        <taxon>Ericaceae</taxon>
        <taxon>Ericoideae</taxon>
        <taxon>Rhodoreae</taxon>
        <taxon>Rhododendron</taxon>
    </lineage>
</organism>
<proteinExistence type="predicted"/>
<sequence length="86" mass="10249">MCSERDFKGTREKSAKKKRPGRASSEQFLFIFYRTVQIKTAQIKPFPVIFFADFSQLPLKSRSEHIERLGLLKFNRKMGEMWRSLF</sequence>
<comment type="caution">
    <text evidence="1">The sequence shown here is derived from an EMBL/GenBank/DDBJ whole genome shotgun (WGS) entry which is preliminary data.</text>
</comment>
<keyword evidence="2" id="KW-1185">Reference proteome</keyword>
<evidence type="ECO:0000313" key="1">
    <source>
        <dbReference type="EMBL" id="KAI8524926.1"/>
    </source>
</evidence>
<accession>A0ACC0L8T4</accession>
<dbReference type="EMBL" id="CM046400">
    <property type="protein sequence ID" value="KAI8524926.1"/>
    <property type="molecule type" value="Genomic_DNA"/>
</dbReference>
<reference evidence="1" key="1">
    <citation type="submission" date="2022-02" db="EMBL/GenBank/DDBJ databases">
        <title>Plant Genome Project.</title>
        <authorList>
            <person name="Zhang R.-G."/>
        </authorList>
    </citation>
    <scope>NUCLEOTIDE SEQUENCE</scope>
    <source>
        <strain evidence="1">AT1</strain>
    </source>
</reference>
<name>A0ACC0L8T4_RHOML</name>